<comment type="cofactor">
    <cofactor evidence="1">
        <name>Zn(2+)</name>
        <dbReference type="ChEBI" id="CHEBI:29105"/>
    </cofactor>
</comment>
<dbReference type="PROSITE" id="PS51747">
    <property type="entry name" value="CYT_DCMP_DEAMINASES_2"/>
    <property type="match status" value="1"/>
</dbReference>
<evidence type="ECO:0000256" key="4">
    <source>
        <dbReference type="ARBA" id="ARBA00022694"/>
    </source>
</evidence>
<organism evidence="10 11">
    <name type="scientific">Wickerhamiella sorbophila</name>
    <dbReference type="NCBI Taxonomy" id="45607"/>
    <lineage>
        <taxon>Eukaryota</taxon>
        <taxon>Fungi</taxon>
        <taxon>Dikarya</taxon>
        <taxon>Ascomycota</taxon>
        <taxon>Saccharomycotina</taxon>
        <taxon>Dipodascomycetes</taxon>
        <taxon>Dipodascales</taxon>
        <taxon>Trichomonascaceae</taxon>
        <taxon>Wickerhamiella</taxon>
    </lineage>
</organism>
<keyword evidence="7" id="KW-0862">Zinc</keyword>
<comment type="similarity">
    <text evidence="2">Belongs to the cytidine and deoxycytidylate deaminase family. ADAT2 subfamily.</text>
</comment>
<gene>
    <name evidence="10" type="ORF">B9G98_03706</name>
</gene>
<evidence type="ECO:0000313" key="11">
    <source>
        <dbReference type="Proteomes" id="UP000238350"/>
    </source>
</evidence>
<dbReference type="InterPro" id="IPR016193">
    <property type="entry name" value="Cytidine_deaminase-like"/>
</dbReference>
<proteinExistence type="inferred from homology"/>
<dbReference type="FunFam" id="3.40.140.10:FF:000039">
    <property type="entry name" value="tRNA-specific adenosine deaminase"/>
    <property type="match status" value="1"/>
</dbReference>
<dbReference type="Proteomes" id="UP000238350">
    <property type="component" value="Unassembled WGS sequence"/>
</dbReference>
<accession>A0A2T0FM80</accession>
<evidence type="ECO:0000256" key="6">
    <source>
        <dbReference type="ARBA" id="ARBA00022801"/>
    </source>
</evidence>
<dbReference type="PANTHER" id="PTHR11079:SF149">
    <property type="entry name" value="TRNA-SPECIFIC ADENOSINE DEAMINASE 2"/>
    <property type="match status" value="1"/>
</dbReference>
<evidence type="ECO:0000256" key="2">
    <source>
        <dbReference type="ARBA" id="ARBA00010669"/>
    </source>
</evidence>
<dbReference type="Pfam" id="PF00383">
    <property type="entry name" value="dCMP_cyt_deam_1"/>
    <property type="match status" value="1"/>
</dbReference>
<dbReference type="InterPro" id="IPR016192">
    <property type="entry name" value="APOBEC/CMP_deaminase_Zn-bd"/>
</dbReference>
<evidence type="ECO:0000256" key="7">
    <source>
        <dbReference type="ARBA" id="ARBA00022833"/>
    </source>
</evidence>
<dbReference type="InterPro" id="IPR002125">
    <property type="entry name" value="CMP_dCMP_dom"/>
</dbReference>
<comment type="catalytic activity">
    <reaction evidence="8">
        <text>adenosine(34) in tRNA + H2O + H(+) = inosine(34) in tRNA + NH4(+)</text>
        <dbReference type="Rhea" id="RHEA:43168"/>
        <dbReference type="Rhea" id="RHEA-COMP:10373"/>
        <dbReference type="Rhea" id="RHEA-COMP:10374"/>
        <dbReference type="ChEBI" id="CHEBI:15377"/>
        <dbReference type="ChEBI" id="CHEBI:15378"/>
        <dbReference type="ChEBI" id="CHEBI:28938"/>
        <dbReference type="ChEBI" id="CHEBI:74411"/>
        <dbReference type="ChEBI" id="CHEBI:82852"/>
        <dbReference type="EC" id="3.5.4.33"/>
    </reaction>
</comment>
<keyword evidence="11" id="KW-1185">Reference proteome</keyword>
<name>A0A2T0FM80_9ASCO</name>
<dbReference type="GO" id="GO:0052717">
    <property type="term" value="F:tRNA-specific adenosine-34 deaminase activity"/>
    <property type="evidence" value="ECO:0007669"/>
    <property type="project" value="UniProtKB-EC"/>
</dbReference>
<dbReference type="EC" id="3.5.4.33" evidence="3"/>
<evidence type="ECO:0000256" key="3">
    <source>
        <dbReference type="ARBA" id="ARBA00012740"/>
    </source>
</evidence>
<dbReference type="GO" id="GO:0005634">
    <property type="term" value="C:nucleus"/>
    <property type="evidence" value="ECO:0007669"/>
    <property type="project" value="TreeGrafter"/>
</dbReference>
<dbReference type="STRING" id="45607.A0A2T0FM80"/>
<evidence type="ECO:0000259" key="9">
    <source>
        <dbReference type="PROSITE" id="PS51747"/>
    </source>
</evidence>
<dbReference type="RefSeq" id="XP_024666031.1">
    <property type="nucleotide sequence ID" value="XM_024810263.1"/>
</dbReference>
<evidence type="ECO:0000256" key="5">
    <source>
        <dbReference type="ARBA" id="ARBA00022723"/>
    </source>
</evidence>
<dbReference type="PROSITE" id="PS00903">
    <property type="entry name" value="CYT_DCMP_DEAMINASES_1"/>
    <property type="match status" value="1"/>
</dbReference>
<dbReference type="EMBL" id="NDIQ01000022">
    <property type="protein sequence ID" value="PRT56086.1"/>
    <property type="molecule type" value="Genomic_DNA"/>
</dbReference>
<dbReference type="GO" id="GO:0005737">
    <property type="term" value="C:cytoplasm"/>
    <property type="evidence" value="ECO:0007669"/>
    <property type="project" value="TreeGrafter"/>
</dbReference>
<dbReference type="SUPFAM" id="SSF53927">
    <property type="entry name" value="Cytidine deaminase-like"/>
    <property type="match status" value="1"/>
</dbReference>
<protein>
    <recommendedName>
        <fullName evidence="3">tRNA(adenine(34)) deaminase</fullName>
        <ecNumber evidence="3">3.5.4.33</ecNumber>
    </recommendedName>
</protein>
<comment type="caution">
    <text evidence="10">The sequence shown here is derived from an EMBL/GenBank/DDBJ whole genome shotgun (WGS) entry which is preliminary data.</text>
</comment>
<dbReference type="Gene3D" id="3.40.140.10">
    <property type="entry name" value="Cytidine Deaminase, domain 2"/>
    <property type="match status" value="1"/>
</dbReference>
<evidence type="ECO:0000313" key="10">
    <source>
        <dbReference type="EMBL" id="PRT56086.1"/>
    </source>
</evidence>
<dbReference type="GO" id="GO:0052718">
    <property type="term" value="C:tRNA-specific adenosine-34 deaminase complex"/>
    <property type="evidence" value="ECO:0007669"/>
    <property type="project" value="UniProtKB-ARBA"/>
</dbReference>
<dbReference type="PANTHER" id="PTHR11079">
    <property type="entry name" value="CYTOSINE DEAMINASE FAMILY MEMBER"/>
    <property type="match status" value="1"/>
</dbReference>
<dbReference type="CDD" id="cd01285">
    <property type="entry name" value="nucleoside_deaminase"/>
    <property type="match status" value="1"/>
</dbReference>
<dbReference type="GO" id="GO:0002100">
    <property type="term" value="P:tRNA wobble adenosine to inosine editing"/>
    <property type="evidence" value="ECO:0007669"/>
    <property type="project" value="TreeGrafter"/>
</dbReference>
<evidence type="ECO:0000256" key="8">
    <source>
        <dbReference type="ARBA" id="ARBA00048045"/>
    </source>
</evidence>
<keyword evidence="6" id="KW-0378">Hydrolase</keyword>
<reference evidence="10 11" key="1">
    <citation type="submission" date="2017-04" db="EMBL/GenBank/DDBJ databases">
        <title>Genome sequencing of [Candida] sorbophila.</title>
        <authorList>
            <person name="Ahn J.O."/>
        </authorList>
    </citation>
    <scope>NUCLEOTIDE SEQUENCE [LARGE SCALE GENOMIC DNA]</scope>
    <source>
        <strain evidence="10 11">DS02</strain>
    </source>
</reference>
<dbReference type="OrthoDB" id="1701769at2759"/>
<keyword evidence="4" id="KW-0819">tRNA processing</keyword>
<dbReference type="AlphaFoldDB" id="A0A2T0FM80"/>
<dbReference type="GeneID" id="36517454"/>
<sequence length="192" mass="21676">MDFMALAVEQAKQALADNEVPVGAVFVHNNKVIGRGRNDTNRSLNGTRHAEFMGIDEILQSHPPEILKETTLYVTVEPCIMCASALRQLEIKVVYFGAANDRFGGCGSVLSANKDPGPFRPYPAYPGFYREEAIMLLRNFYVQENPKAPVPKVKKQRVLKDNIAELDYTKYVTKDEFVRIYGQDKLDLFKSI</sequence>
<dbReference type="GO" id="GO:0008270">
    <property type="term" value="F:zinc ion binding"/>
    <property type="evidence" value="ECO:0007669"/>
    <property type="project" value="InterPro"/>
</dbReference>
<evidence type="ECO:0000256" key="1">
    <source>
        <dbReference type="ARBA" id="ARBA00001947"/>
    </source>
</evidence>
<feature type="domain" description="CMP/dCMP-type deaminase" evidence="9">
    <location>
        <begin position="1"/>
        <end position="117"/>
    </location>
</feature>
<keyword evidence="5" id="KW-0479">Metal-binding</keyword>